<name>A0A371NTM4_9MICO</name>
<evidence type="ECO:0000259" key="3">
    <source>
        <dbReference type="SMART" id="SM00563"/>
    </source>
</evidence>
<protein>
    <submittedName>
        <fullName evidence="4">1-acyl-sn-glycerol-3-phosphate acyltransferase</fullName>
    </submittedName>
</protein>
<dbReference type="Proteomes" id="UP000262172">
    <property type="component" value="Unassembled WGS sequence"/>
</dbReference>
<dbReference type="GO" id="GO:0003841">
    <property type="term" value="F:1-acylglycerol-3-phosphate O-acyltransferase activity"/>
    <property type="evidence" value="ECO:0007669"/>
    <property type="project" value="TreeGrafter"/>
</dbReference>
<evidence type="ECO:0000313" key="4">
    <source>
        <dbReference type="EMBL" id="REJ05052.1"/>
    </source>
</evidence>
<evidence type="ECO:0000256" key="2">
    <source>
        <dbReference type="ARBA" id="ARBA00023315"/>
    </source>
</evidence>
<dbReference type="SMART" id="SM00563">
    <property type="entry name" value="PlsC"/>
    <property type="match status" value="1"/>
</dbReference>
<keyword evidence="2 4" id="KW-0012">Acyltransferase</keyword>
<dbReference type="Pfam" id="PF01553">
    <property type="entry name" value="Acyltransferase"/>
    <property type="match status" value="1"/>
</dbReference>
<dbReference type="EMBL" id="QUAB01000044">
    <property type="protein sequence ID" value="REJ05052.1"/>
    <property type="molecule type" value="Genomic_DNA"/>
</dbReference>
<dbReference type="OrthoDB" id="9808424at2"/>
<dbReference type="GO" id="GO:0005886">
    <property type="term" value="C:plasma membrane"/>
    <property type="evidence" value="ECO:0007669"/>
    <property type="project" value="TreeGrafter"/>
</dbReference>
<organism evidence="4 5">
    <name type="scientific">Microbacterium bovistercoris</name>
    <dbReference type="NCBI Taxonomy" id="2293570"/>
    <lineage>
        <taxon>Bacteria</taxon>
        <taxon>Bacillati</taxon>
        <taxon>Actinomycetota</taxon>
        <taxon>Actinomycetes</taxon>
        <taxon>Micrococcales</taxon>
        <taxon>Microbacteriaceae</taxon>
        <taxon>Microbacterium</taxon>
    </lineage>
</organism>
<dbReference type="PANTHER" id="PTHR10434">
    <property type="entry name" value="1-ACYL-SN-GLYCEROL-3-PHOSPHATE ACYLTRANSFERASE"/>
    <property type="match status" value="1"/>
</dbReference>
<keyword evidence="5" id="KW-1185">Reference proteome</keyword>
<dbReference type="InterPro" id="IPR002123">
    <property type="entry name" value="Plipid/glycerol_acylTrfase"/>
</dbReference>
<dbReference type="GO" id="GO:0006654">
    <property type="term" value="P:phosphatidic acid biosynthetic process"/>
    <property type="evidence" value="ECO:0007669"/>
    <property type="project" value="TreeGrafter"/>
</dbReference>
<proteinExistence type="predicted"/>
<gene>
    <name evidence="4" type="ORF">DY023_12375</name>
</gene>
<dbReference type="SUPFAM" id="SSF69593">
    <property type="entry name" value="Glycerol-3-phosphate (1)-acyltransferase"/>
    <property type="match status" value="1"/>
</dbReference>
<evidence type="ECO:0000313" key="5">
    <source>
        <dbReference type="Proteomes" id="UP000262172"/>
    </source>
</evidence>
<evidence type="ECO:0000256" key="1">
    <source>
        <dbReference type="ARBA" id="ARBA00022679"/>
    </source>
</evidence>
<sequence length="204" mass="21981">MYRPRIVGRGNVPERGAVLLVSNHLSSLDTLIIPTSAIRPVQFLIKASYFAGSRLLGRFKRWFFSSIGGVPVRRATGRDARAALDAGSSILRAGSVFAVFPEGTRSRDGKLHDGHGGAAWMARDTRSAVVPVGLIGTGSVKPLSHLLPGRPRVEVRFGEPLDLTDLENVPDGRARREITERMMAAIALLSGQERSGSVNATSRD</sequence>
<feature type="domain" description="Phospholipid/glycerol acyltransferase" evidence="3">
    <location>
        <begin position="18"/>
        <end position="137"/>
    </location>
</feature>
<dbReference type="CDD" id="cd07989">
    <property type="entry name" value="LPLAT_AGPAT-like"/>
    <property type="match status" value="1"/>
</dbReference>
<reference evidence="4 5" key="1">
    <citation type="submission" date="2018-08" db="EMBL/GenBank/DDBJ databases">
        <title>Isolation, diversity and antifungal activity of Actinobacteria from cow dung.</title>
        <authorList>
            <person name="Ling L."/>
        </authorList>
    </citation>
    <scope>NUCLEOTIDE SEQUENCE [LARGE SCALE GENOMIC DNA]</scope>
    <source>
        <strain evidence="4 5">NEAU-LLE</strain>
    </source>
</reference>
<comment type="caution">
    <text evidence="4">The sequence shown here is derived from an EMBL/GenBank/DDBJ whole genome shotgun (WGS) entry which is preliminary data.</text>
</comment>
<accession>A0A371NTM4</accession>
<keyword evidence="1 4" id="KW-0808">Transferase</keyword>
<dbReference type="AlphaFoldDB" id="A0A371NTM4"/>
<dbReference type="PANTHER" id="PTHR10434:SF11">
    <property type="entry name" value="1-ACYL-SN-GLYCEROL-3-PHOSPHATE ACYLTRANSFERASE"/>
    <property type="match status" value="1"/>
</dbReference>